<comment type="similarity">
    <text evidence="3">Belongs to the lysine N(6)-hydroxylase/L-ornithine N(5)-oxygenase family.</text>
</comment>
<reference evidence="17" key="1">
    <citation type="journal article" date="2019" name="Int. J. Syst. Evol. Microbiol.">
        <title>The Global Catalogue of Microorganisms (GCM) 10K type strain sequencing project: providing services to taxonomists for standard genome sequencing and annotation.</title>
        <authorList>
            <consortium name="The Broad Institute Genomics Platform"/>
            <consortium name="The Broad Institute Genome Sequencing Center for Infectious Disease"/>
            <person name="Wu L."/>
            <person name="Ma J."/>
        </authorList>
    </citation>
    <scope>NUCLEOTIDE SEQUENCE [LARGE SCALE GENOMIC DNA]</scope>
    <source>
        <strain evidence="17">JCM 4816</strain>
    </source>
</reference>
<evidence type="ECO:0000256" key="14">
    <source>
        <dbReference type="ARBA" id="ARBA00032738"/>
    </source>
</evidence>
<comment type="pathway">
    <text evidence="2">Siderophore biosynthesis.</text>
</comment>
<comment type="cofactor">
    <cofactor evidence="1">
        <name>FAD</name>
        <dbReference type="ChEBI" id="CHEBI:57692"/>
    </cofactor>
</comment>
<dbReference type="Pfam" id="PF13434">
    <property type="entry name" value="Lys_Orn_oxgnase"/>
    <property type="match status" value="1"/>
</dbReference>
<evidence type="ECO:0000256" key="3">
    <source>
        <dbReference type="ARBA" id="ARBA00007588"/>
    </source>
</evidence>
<protein>
    <recommendedName>
        <fullName evidence="5">L-lysine N6-monooxygenase MbtG</fullName>
        <ecNumber evidence="4">1.14.13.59</ecNumber>
    </recommendedName>
    <alternativeName>
        <fullName evidence="14">Lysine 6-N-hydroxylase</fullName>
    </alternativeName>
    <alternativeName>
        <fullName evidence="13">Lysine N6-hydroxylase</fullName>
    </alternativeName>
    <alternativeName>
        <fullName evidence="11">Lysine-N-oxygenase</fullName>
    </alternativeName>
    <alternativeName>
        <fullName evidence="12">Mycobactin synthase protein G</fullName>
    </alternativeName>
</protein>
<sequence length="426" mass="47142">MHDVIYDLVGVGIGPFNLSLAALADGVPGLRTLFLDGKPEFDWHPGMMLDDARLQVPFLADLVSLVDPTSRWSFLAYLRERGRLFPFYFAEQWHPTRREYQDYCRWAASGLASCRFGQRVTEVEYAAATGLFTVTTQGGMRARTRNVVLGVGTEPVVPPAFAAVRAAAVWHSEDYLSVVDKLCRETDVTVVGSGQSGAEVVLDLLRRRGPEREPHLRWVTRTQALAPMEYSRLGLEHFTPDYTRYFHGLPEAERDRLVPSQWQLYKAASAETLGELHEALYQRTVAGLPADLDIRPGTEVVRAAPGLELTVRHRATGVEEQLHTGAVVLATGYAARRPACLEPLAELIDWDPRGRYRVDLDHRVATATAGGLYVQNAELHTHGVGTPDLGLGAHRAAVILNSLAGREVHPLPQRTAWTTFGPVRPS</sequence>
<name>A0ABW1G4F8_9ACTN</name>
<proteinExistence type="inferred from homology"/>
<comment type="caution">
    <text evidence="16">The sequence shown here is derived from an EMBL/GenBank/DDBJ whole genome shotgun (WGS) entry which is preliminary data.</text>
</comment>
<dbReference type="EMBL" id="JBHSQJ010000072">
    <property type="protein sequence ID" value="MFC5909057.1"/>
    <property type="molecule type" value="Genomic_DNA"/>
</dbReference>
<dbReference type="RefSeq" id="WP_380584506.1">
    <property type="nucleotide sequence ID" value="NZ_JBHSQJ010000072.1"/>
</dbReference>
<evidence type="ECO:0000256" key="8">
    <source>
        <dbReference type="ARBA" id="ARBA00022857"/>
    </source>
</evidence>
<keyword evidence="9" id="KW-0560">Oxidoreductase</keyword>
<dbReference type="PANTHER" id="PTHR42802">
    <property type="entry name" value="MONOOXYGENASE"/>
    <property type="match status" value="1"/>
</dbReference>
<keyword evidence="10" id="KW-0503">Monooxygenase</keyword>
<evidence type="ECO:0000313" key="17">
    <source>
        <dbReference type="Proteomes" id="UP001596174"/>
    </source>
</evidence>
<evidence type="ECO:0000256" key="15">
    <source>
        <dbReference type="ARBA" id="ARBA00048407"/>
    </source>
</evidence>
<dbReference type="PANTHER" id="PTHR42802:SF1">
    <property type="entry name" value="L-ORNITHINE N(5)-MONOOXYGENASE"/>
    <property type="match status" value="1"/>
</dbReference>
<evidence type="ECO:0000256" key="7">
    <source>
        <dbReference type="ARBA" id="ARBA00022827"/>
    </source>
</evidence>
<keyword evidence="8" id="KW-0521">NADP</keyword>
<evidence type="ECO:0000256" key="1">
    <source>
        <dbReference type="ARBA" id="ARBA00001974"/>
    </source>
</evidence>
<evidence type="ECO:0000313" key="16">
    <source>
        <dbReference type="EMBL" id="MFC5909057.1"/>
    </source>
</evidence>
<evidence type="ECO:0000256" key="2">
    <source>
        <dbReference type="ARBA" id="ARBA00004924"/>
    </source>
</evidence>
<evidence type="ECO:0000256" key="6">
    <source>
        <dbReference type="ARBA" id="ARBA00022630"/>
    </source>
</evidence>
<accession>A0ABW1G4F8</accession>
<dbReference type="EC" id="1.14.13.59" evidence="4"/>
<dbReference type="InterPro" id="IPR025700">
    <property type="entry name" value="Lys/Orn_oxygenase"/>
</dbReference>
<keyword evidence="17" id="KW-1185">Reference proteome</keyword>
<dbReference type="Proteomes" id="UP001596174">
    <property type="component" value="Unassembled WGS sequence"/>
</dbReference>
<evidence type="ECO:0000256" key="4">
    <source>
        <dbReference type="ARBA" id="ARBA00013076"/>
    </source>
</evidence>
<dbReference type="SUPFAM" id="SSF51905">
    <property type="entry name" value="FAD/NAD(P)-binding domain"/>
    <property type="match status" value="2"/>
</dbReference>
<organism evidence="16 17">
    <name type="scientific">Streptacidiphilus monticola</name>
    <dbReference type="NCBI Taxonomy" id="2161674"/>
    <lineage>
        <taxon>Bacteria</taxon>
        <taxon>Bacillati</taxon>
        <taxon>Actinomycetota</taxon>
        <taxon>Actinomycetes</taxon>
        <taxon>Kitasatosporales</taxon>
        <taxon>Streptomycetaceae</taxon>
        <taxon>Streptacidiphilus</taxon>
    </lineage>
</organism>
<keyword evidence="7" id="KW-0274">FAD</keyword>
<evidence type="ECO:0000256" key="10">
    <source>
        <dbReference type="ARBA" id="ARBA00023033"/>
    </source>
</evidence>
<evidence type="ECO:0000256" key="9">
    <source>
        <dbReference type="ARBA" id="ARBA00023002"/>
    </source>
</evidence>
<evidence type="ECO:0000256" key="5">
    <source>
        <dbReference type="ARBA" id="ARBA00016406"/>
    </source>
</evidence>
<dbReference type="InterPro" id="IPR036188">
    <property type="entry name" value="FAD/NAD-bd_sf"/>
</dbReference>
<comment type="catalytic activity">
    <reaction evidence="15">
        <text>L-lysine + NADPH + O2 = N(6)-hydroxy-L-lysine + NADP(+) + H2O</text>
        <dbReference type="Rhea" id="RHEA:23228"/>
        <dbReference type="ChEBI" id="CHEBI:15377"/>
        <dbReference type="ChEBI" id="CHEBI:15379"/>
        <dbReference type="ChEBI" id="CHEBI:32551"/>
        <dbReference type="ChEBI" id="CHEBI:57783"/>
        <dbReference type="ChEBI" id="CHEBI:57820"/>
        <dbReference type="ChEBI" id="CHEBI:58349"/>
        <dbReference type="EC" id="1.14.13.59"/>
    </reaction>
</comment>
<evidence type="ECO:0000256" key="11">
    <source>
        <dbReference type="ARBA" id="ARBA00029939"/>
    </source>
</evidence>
<dbReference type="Gene3D" id="3.50.50.60">
    <property type="entry name" value="FAD/NAD(P)-binding domain"/>
    <property type="match status" value="1"/>
</dbReference>
<evidence type="ECO:0000256" key="13">
    <source>
        <dbReference type="ARBA" id="ARBA00032493"/>
    </source>
</evidence>
<keyword evidence="6" id="KW-0285">Flavoprotein</keyword>
<gene>
    <name evidence="16" type="ORF">ACFP3V_17760</name>
</gene>
<evidence type="ECO:0000256" key="12">
    <source>
        <dbReference type="ARBA" id="ARBA00031158"/>
    </source>
</evidence>